<dbReference type="GO" id="GO:0006811">
    <property type="term" value="P:monoatomic ion transport"/>
    <property type="evidence" value="ECO:0007669"/>
    <property type="project" value="InterPro"/>
</dbReference>
<dbReference type="GO" id="GO:0016020">
    <property type="term" value="C:membrane"/>
    <property type="evidence" value="ECO:0007669"/>
    <property type="project" value="InterPro"/>
</dbReference>
<dbReference type="SUPFAM" id="SSF90112">
    <property type="entry name" value="Neurotransmitter-gated ion-channel transmembrane pore"/>
    <property type="match status" value="1"/>
</dbReference>
<evidence type="ECO:0000259" key="2">
    <source>
        <dbReference type="Pfam" id="PF02932"/>
    </source>
</evidence>
<evidence type="ECO:0000313" key="4">
    <source>
        <dbReference type="WBParaSite" id="Minc3s00464g12771"/>
    </source>
</evidence>
<organism evidence="3 4">
    <name type="scientific">Meloidogyne incognita</name>
    <name type="common">Southern root-knot nematode worm</name>
    <name type="synonym">Oxyuris incognita</name>
    <dbReference type="NCBI Taxonomy" id="6306"/>
    <lineage>
        <taxon>Eukaryota</taxon>
        <taxon>Metazoa</taxon>
        <taxon>Ecdysozoa</taxon>
        <taxon>Nematoda</taxon>
        <taxon>Chromadorea</taxon>
        <taxon>Rhabditida</taxon>
        <taxon>Tylenchina</taxon>
        <taxon>Tylenchomorpha</taxon>
        <taxon>Tylenchoidea</taxon>
        <taxon>Meloidogynidae</taxon>
        <taxon>Meloidogyninae</taxon>
        <taxon>Meloidogyne</taxon>
        <taxon>Meloidogyne incognita group</taxon>
    </lineage>
</organism>
<dbReference type="WBParaSite" id="Minc3s00464g12771">
    <property type="protein sequence ID" value="Minc3s00464g12771"/>
    <property type="gene ID" value="Minc3s00464g12771"/>
</dbReference>
<name>A0A914LEN4_MELIC</name>
<accession>A0A914LEN4</accession>
<keyword evidence="1" id="KW-1133">Transmembrane helix</keyword>
<evidence type="ECO:0000313" key="3">
    <source>
        <dbReference type="Proteomes" id="UP000887563"/>
    </source>
</evidence>
<evidence type="ECO:0000256" key="1">
    <source>
        <dbReference type="SAM" id="Phobius"/>
    </source>
</evidence>
<dbReference type="Gene3D" id="6.10.250.2810">
    <property type="match status" value="1"/>
</dbReference>
<protein>
    <submittedName>
        <fullName evidence="4">Candidate secreted effector</fullName>
    </submittedName>
</protein>
<keyword evidence="1" id="KW-0812">Transmembrane</keyword>
<dbReference type="InterPro" id="IPR036719">
    <property type="entry name" value="Neuro-gated_channel_TM_sf"/>
</dbReference>
<dbReference type="Pfam" id="PF02932">
    <property type="entry name" value="Neur_chan_memb"/>
    <property type="match status" value="1"/>
</dbReference>
<feature type="domain" description="Neurotransmitter-gated ion-channel transmembrane" evidence="2">
    <location>
        <begin position="6"/>
        <end position="41"/>
    </location>
</feature>
<keyword evidence="3" id="KW-1185">Reference proteome</keyword>
<dbReference type="Proteomes" id="UP000887563">
    <property type="component" value="Unplaced"/>
</dbReference>
<reference evidence="4" key="1">
    <citation type="submission" date="2022-11" db="UniProtKB">
        <authorList>
            <consortium name="WormBaseParasite"/>
        </authorList>
    </citation>
    <scope>IDENTIFICATION</scope>
</reference>
<dbReference type="AlphaFoldDB" id="A0A914LEN4"/>
<keyword evidence="1" id="KW-0472">Membrane</keyword>
<feature type="transmembrane region" description="Helical" evidence="1">
    <location>
        <begin position="30"/>
        <end position="58"/>
    </location>
</feature>
<sequence length="124" mass="13964">MGKKGLSWTTLMTSTNASLPKVSYVKSLDIFLGVVFLFVRIFDLSFITSLVYSYSLLFELEDGTLRKMDQVIIPPSPPTQIQTDNKNINGHSKRFRNSCRKYSTAPANVSALYLQLNGNSNDNY</sequence>
<dbReference type="InterPro" id="IPR006029">
    <property type="entry name" value="Neurotrans-gated_channel_TM"/>
</dbReference>
<proteinExistence type="predicted"/>